<dbReference type="eggNOG" id="COG0716">
    <property type="taxonomic scope" value="Bacteria"/>
</dbReference>
<comment type="caution">
    <text evidence="2">The sequence shown here is derived from an EMBL/GenBank/DDBJ whole genome shotgun (WGS) entry which is preliminary data.</text>
</comment>
<evidence type="ECO:0000313" key="2">
    <source>
        <dbReference type="EMBL" id="EEN82062.1"/>
    </source>
</evidence>
<protein>
    <recommendedName>
        <fullName evidence="1">Flavodoxin-like domain-containing protein</fullName>
    </recommendedName>
</protein>
<feature type="domain" description="Flavodoxin-like" evidence="1">
    <location>
        <begin position="40"/>
        <end position="182"/>
    </location>
</feature>
<proteinExistence type="predicted"/>
<sequence>MYKSFVITPQIRQWRRKCTLFLLLGMLFSFANLHARENKKVLVAYFSLRGGVTKQVAEEIHRKVGGDLFRIEPEVPYPSEYNDVVARAKEERNNDVYPKIKGKLPRFAAYDTIYLGTPIWFGQLPGVVKTFIAQHDFRGKVVVPFATSGKSSITKIMPHLMQMLPKSSLMEGLLIHKDEVNTAAPRIDQWLRTLQPYKESPEKDS</sequence>
<gene>
    <name evidence="2" type="ORF">POREN0001_1962</name>
</gene>
<dbReference type="Gene3D" id="3.40.50.360">
    <property type="match status" value="1"/>
</dbReference>
<dbReference type="PANTHER" id="PTHR39201">
    <property type="entry name" value="EXPORTED PROTEIN-RELATED"/>
    <property type="match status" value="1"/>
</dbReference>
<evidence type="ECO:0000259" key="1">
    <source>
        <dbReference type="Pfam" id="PF12682"/>
    </source>
</evidence>
<dbReference type="AlphaFoldDB" id="C3JCU2"/>
<dbReference type="PANTHER" id="PTHR39201:SF1">
    <property type="entry name" value="FLAVODOXIN-LIKE DOMAIN-CONTAINING PROTEIN"/>
    <property type="match status" value="1"/>
</dbReference>
<organism evidence="2 3">
    <name type="scientific">Porphyromonas endodontalis (strain ATCC 35406 / DSM 24491 / JCM 8526 / CCUG 16442 / BCRC 14492 / NCTC 13058 / HG 370)</name>
    <name type="common">Bacteroides endodontalis</name>
    <dbReference type="NCBI Taxonomy" id="553175"/>
    <lineage>
        <taxon>Bacteria</taxon>
        <taxon>Pseudomonadati</taxon>
        <taxon>Bacteroidota</taxon>
        <taxon>Bacteroidia</taxon>
        <taxon>Bacteroidales</taxon>
        <taxon>Porphyromonadaceae</taxon>
        <taxon>Porphyromonas</taxon>
    </lineage>
</organism>
<dbReference type="GeneID" id="93366264"/>
<dbReference type="SUPFAM" id="SSF52218">
    <property type="entry name" value="Flavoproteins"/>
    <property type="match status" value="1"/>
</dbReference>
<dbReference type="Pfam" id="PF12682">
    <property type="entry name" value="Flavodoxin_4"/>
    <property type="match status" value="1"/>
</dbReference>
<keyword evidence="3" id="KW-1185">Reference proteome</keyword>
<dbReference type="RefSeq" id="WP_004335191.1">
    <property type="nucleotide sequence ID" value="NZ_ACNN01000035.1"/>
</dbReference>
<dbReference type="InterPro" id="IPR029039">
    <property type="entry name" value="Flavoprotein-like_sf"/>
</dbReference>
<evidence type="ECO:0000313" key="3">
    <source>
        <dbReference type="Proteomes" id="UP000004295"/>
    </source>
</evidence>
<name>C3JCU2_POREA</name>
<dbReference type="GO" id="GO:0010181">
    <property type="term" value="F:FMN binding"/>
    <property type="evidence" value="ECO:0007669"/>
    <property type="project" value="InterPro"/>
</dbReference>
<dbReference type="EMBL" id="ACNN01000035">
    <property type="protein sequence ID" value="EEN82062.1"/>
    <property type="molecule type" value="Genomic_DNA"/>
</dbReference>
<reference evidence="2 3" key="1">
    <citation type="submission" date="2009-04" db="EMBL/GenBank/DDBJ databases">
        <authorList>
            <person name="Sebastian Y."/>
            <person name="Madupu R."/>
            <person name="Durkin A.S."/>
            <person name="Torralba M."/>
            <person name="Methe B."/>
            <person name="Sutton G.G."/>
            <person name="Strausberg R.L."/>
            <person name="Nelson K.E."/>
        </authorList>
    </citation>
    <scope>NUCLEOTIDE SEQUENCE [LARGE SCALE GENOMIC DNA]</scope>
    <source>
        <strain evidence="3">ATCC 35406 / BCRC 14492 / JCM 8526 / NCTC 13058 / HG 370</strain>
    </source>
</reference>
<dbReference type="STRING" id="553175.POREN0001_1962"/>
<dbReference type="Proteomes" id="UP000004295">
    <property type="component" value="Unassembled WGS sequence"/>
</dbReference>
<dbReference type="InterPro" id="IPR008254">
    <property type="entry name" value="Flavodoxin/NO_synth"/>
</dbReference>
<accession>C3JCU2</accession>